<dbReference type="EMBL" id="JAERRI010000001">
    <property type="protein sequence ID" value="MBL1087893.1"/>
    <property type="molecule type" value="Genomic_DNA"/>
</dbReference>
<dbReference type="SUPFAM" id="SSF46955">
    <property type="entry name" value="Putative DNA-binding domain"/>
    <property type="match status" value="1"/>
</dbReference>
<keyword evidence="4" id="KW-1185">Reference proteome</keyword>
<protein>
    <submittedName>
        <fullName evidence="3">Helix-turn-helix domain-containing protein</fullName>
    </submittedName>
</protein>
<proteinExistence type="predicted"/>
<dbReference type="Proteomes" id="UP000629371">
    <property type="component" value="Unassembled WGS sequence"/>
</dbReference>
<accession>A0ABS1MIN4</accession>
<dbReference type="InterPro" id="IPR009061">
    <property type="entry name" value="DNA-bd_dom_put_sf"/>
</dbReference>
<dbReference type="InterPro" id="IPR010093">
    <property type="entry name" value="SinI_DNA-bd"/>
</dbReference>
<dbReference type="Pfam" id="PF12728">
    <property type="entry name" value="HTH_17"/>
    <property type="match status" value="1"/>
</dbReference>
<name>A0ABS1MIN4_9ACTN</name>
<organism evidence="3 4">
    <name type="scientific">Streptomyces siderophoricus</name>
    <dbReference type="NCBI Taxonomy" id="2802281"/>
    <lineage>
        <taxon>Bacteria</taxon>
        <taxon>Bacillati</taxon>
        <taxon>Actinomycetota</taxon>
        <taxon>Actinomycetes</taxon>
        <taxon>Kitasatosporales</taxon>
        <taxon>Streptomycetaceae</taxon>
        <taxon>Streptomyces</taxon>
    </lineage>
</organism>
<dbReference type="InterPro" id="IPR041657">
    <property type="entry name" value="HTH_17"/>
</dbReference>
<feature type="region of interest" description="Disordered" evidence="1">
    <location>
        <begin position="50"/>
        <end position="77"/>
    </location>
</feature>
<evidence type="ECO:0000259" key="2">
    <source>
        <dbReference type="Pfam" id="PF12728"/>
    </source>
</evidence>
<reference evidence="3 4" key="1">
    <citation type="submission" date="2021-01" db="EMBL/GenBank/DDBJ databases">
        <title>WGS of actinomycetes isolated from Thailand.</title>
        <authorList>
            <person name="Thawai C."/>
        </authorList>
    </citation>
    <scope>NUCLEOTIDE SEQUENCE [LARGE SCALE GENOMIC DNA]</scope>
    <source>
        <strain evidence="3 4">CH9-7</strain>
    </source>
</reference>
<evidence type="ECO:0000256" key="1">
    <source>
        <dbReference type="SAM" id="MobiDB-lite"/>
    </source>
</evidence>
<dbReference type="RefSeq" id="WP_201801133.1">
    <property type="nucleotide sequence ID" value="NZ_JAERRI010000001.1"/>
</dbReference>
<feature type="domain" description="Helix-turn-helix" evidence="2">
    <location>
        <begin position="5"/>
        <end position="50"/>
    </location>
</feature>
<sequence>MPDRFYSVEQVAEHLGLHVRTIRNYVRDGRLHAVRIGKQYRIAHEDLEAFTGRPAPAPQGDANGRRPQEQQQQHTEVSSIVEIDAISPETADRLTSLLMSLATNRGPGHAPLRIETAYDKGRARMKVIVLGGLADTARIFDYMEGVLAT</sequence>
<comment type="caution">
    <text evidence="3">The sequence shown here is derived from an EMBL/GenBank/DDBJ whole genome shotgun (WGS) entry which is preliminary data.</text>
</comment>
<gene>
    <name evidence="3" type="ORF">JK360_00540</name>
</gene>
<evidence type="ECO:0000313" key="3">
    <source>
        <dbReference type="EMBL" id="MBL1087893.1"/>
    </source>
</evidence>
<dbReference type="NCBIfam" id="TIGR01764">
    <property type="entry name" value="excise"/>
    <property type="match status" value="1"/>
</dbReference>
<dbReference type="Gene3D" id="1.10.1660.10">
    <property type="match status" value="1"/>
</dbReference>
<evidence type="ECO:0000313" key="4">
    <source>
        <dbReference type="Proteomes" id="UP000629371"/>
    </source>
</evidence>